<evidence type="ECO:0000313" key="2">
    <source>
        <dbReference type="Proteomes" id="UP000192505"/>
    </source>
</evidence>
<reference evidence="1 2" key="1">
    <citation type="submission" date="2017-01" db="EMBL/GenBank/DDBJ databases">
        <title>Novel large sulfur bacteria in the metagenomes of groundwater-fed chemosynthetic microbial mats in the Lake Huron basin.</title>
        <authorList>
            <person name="Sharrar A.M."/>
            <person name="Flood B.E."/>
            <person name="Bailey J.V."/>
            <person name="Jones D.S."/>
            <person name="Biddanda B."/>
            <person name="Ruberg S.A."/>
            <person name="Marcus D.N."/>
            <person name="Dick G.J."/>
        </authorList>
    </citation>
    <scope>NUCLEOTIDE SEQUENCE [LARGE SCALE GENOMIC DNA]</scope>
    <source>
        <strain evidence="1">A7</strain>
    </source>
</reference>
<sequence>MNLHFHPAFEQRANAGWGGHPARRRRERITSSLLGKNDGNIRCPRVIRIGFDLQEGQDPLSHLHDLLIDEGFERPEDLRQAIVIPGRRYICSPSKDPGCPLDGDPAEVLRQALMLGLCTAQLFDPQRPVIWTRSSLSRVVDLFDPAGFYQ</sequence>
<evidence type="ECO:0000313" key="1">
    <source>
        <dbReference type="EMBL" id="OQW86037.1"/>
    </source>
</evidence>
<dbReference type="EMBL" id="MTEI01000024">
    <property type="protein sequence ID" value="OQW86037.1"/>
    <property type="molecule type" value="Genomic_DNA"/>
</dbReference>
<dbReference type="Proteomes" id="UP000192505">
    <property type="component" value="Unassembled WGS sequence"/>
</dbReference>
<name>A0A1W9KPE9_9BURK</name>
<proteinExistence type="predicted"/>
<dbReference type="AlphaFoldDB" id="A0A1W9KPE9"/>
<gene>
    <name evidence="1" type="ORF">BWK72_19145</name>
</gene>
<organism evidence="1 2">
    <name type="scientific">Rhodoferax ferrireducens</name>
    <dbReference type="NCBI Taxonomy" id="192843"/>
    <lineage>
        <taxon>Bacteria</taxon>
        <taxon>Pseudomonadati</taxon>
        <taxon>Pseudomonadota</taxon>
        <taxon>Betaproteobacteria</taxon>
        <taxon>Burkholderiales</taxon>
        <taxon>Comamonadaceae</taxon>
        <taxon>Rhodoferax</taxon>
    </lineage>
</organism>
<protein>
    <submittedName>
        <fullName evidence="1">Uncharacterized protein</fullName>
    </submittedName>
</protein>
<comment type="caution">
    <text evidence="1">The sequence shown here is derived from an EMBL/GenBank/DDBJ whole genome shotgun (WGS) entry which is preliminary data.</text>
</comment>
<accession>A0A1W9KPE9</accession>